<sequence>MRAHLSETHPKEKLVGDQAGEPLLSPFPPTFHMDVPDHLLMSVPKGMMVIFHQKLPPSSPI</sequence>
<name>Q7EY53_ORYSJ</name>
<accession>Q7EY53</accession>
<evidence type="ECO:0000256" key="1">
    <source>
        <dbReference type="SAM" id="MobiDB-lite"/>
    </source>
</evidence>
<organism evidence="2 3">
    <name type="scientific">Oryza sativa subsp. japonica</name>
    <name type="common">Rice</name>
    <dbReference type="NCBI Taxonomy" id="39947"/>
    <lineage>
        <taxon>Eukaryota</taxon>
        <taxon>Viridiplantae</taxon>
        <taxon>Streptophyta</taxon>
        <taxon>Embryophyta</taxon>
        <taxon>Tracheophyta</taxon>
        <taxon>Spermatophyta</taxon>
        <taxon>Magnoliopsida</taxon>
        <taxon>Liliopsida</taxon>
        <taxon>Poales</taxon>
        <taxon>Poaceae</taxon>
        <taxon>BOP clade</taxon>
        <taxon>Oryzoideae</taxon>
        <taxon>Oryzeae</taxon>
        <taxon>Oryzinae</taxon>
        <taxon>Oryza</taxon>
        <taxon>Oryza sativa</taxon>
    </lineage>
</organism>
<feature type="region of interest" description="Disordered" evidence="1">
    <location>
        <begin position="1"/>
        <end position="22"/>
    </location>
</feature>
<proteinExistence type="predicted"/>
<reference evidence="3" key="1">
    <citation type="journal article" date="2005" name="Nature">
        <title>The map-based sequence of the rice genome.</title>
        <authorList>
            <consortium name="International rice genome sequencing project (IRGSP)"/>
            <person name="Matsumoto T."/>
            <person name="Wu J."/>
            <person name="Kanamori H."/>
            <person name="Katayose Y."/>
            <person name="Fujisawa M."/>
            <person name="Namiki N."/>
            <person name="Mizuno H."/>
            <person name="Yamamoto K."/>
            <person name="Antonio B.A."/>
            <person name="Baba T."/>
            <person name="Sakata K."/>
            <person name="Nagamura Y."/>
            <person name="Aoki H."/>
            <person name="Arikawa K."/>
            <person name="Arita K."/>
            <person name="Bito T."/>
            <person name="Chiden Y."/>
            <person name="Fujitsuka N."/>
            <person name="Fukunaka R."/>
            <person name="Hamada M."/>
            <person name="Harada C."/>
            <person name="Hayashi A."/>
            <person name="Hijishita S."/>
            <person name="Honda M."/>
            <person name="Hosokawa S."/>
            <person name="Ichikawa Y."/>
            <person name="Idonuma A."/>
            <person name="Iijima M."/>
            <person name="Ikeda M."/>
            <person name="Ikeno M."/>
            <person name="Ito K."/>
            <person name="Ito S."/>
            <person name="Ito T."/>
            <person name="Ito Y."/>
            <person name="Ito Y."/>
            <person name="Iwabuchi A."/>
            <person name="Kamiya K."/>
            <person name="Karasawa W."/>
            <person name="Kurita K."/>
            <person name="Katagiri S."/>
            <person name="Kikuta A."/>
            <person name="Kobayashi H."/>
            <person name="Kobayashi N."/>
            <person name="Machita K."/>
            <person name="Maehara T."/>
            <person name="Masukawa M."/>
            <person name="Mizubayashi T."/>
            <person name="Mukai Y."/>
            <person name="Nagasaki H."/>
            <person name="Nagata Y."/>
            <person name="Naito S."/>
            <person name="Nakashima M."/>
            <person name="Nakama Y."/>
            <person name="Nakamichi Y."/>
            <person name="Nakamura M."/>
            <person name="Meguro A."/>
            <person name="Negishi M."/>
            <person name="Ohta I."/>
            <person name="Ohta T."/>
            <person name="Okamoto M."/>
            <person name="Ono N."/>
            <person name="Saji S."/>
            <person name="Sakaguchi M."/>
            <person name="Sakai K."/>
            <person name="Shibata M."/>
            <person name="Shimokawa T."/>
            <person name="Song J."/>
            <person name="Takazaki Y."/>
            <person name="Terasawa K."/>
            <person name="Tsugane M."/>
            <person name="Tsuji K."/>
            <person name="Ueda S."/>
            <person name="Waki K."/>
            <person name="Yamagata H."/>
            <person name="Yamamoto M."/>
            <person name="Yamamoto S."/>
            <person name="Yamane H."/>
            <person name="Yoshiki S."/>
            <person name="Yoshihara R."/>
            <person name="Yukawa K."/>
            <person name="Zhong H."/>
            <person name="Yano M."/>
            <person name="Yuan Q."/>
            <person name="Ouyang S."/>
            <person name="Liu J."/>
            <person name="Jones K.M."/>
            <person name="Gansberger K."/>
            <person name="Moffat K."/>
            <person name="Hill J."/>
            <person name="Bera J."/>
            <person name="Fadrosh D."/>
            <person name="Jin S."/>
            <person name="Johri S."/>
            <person name="Kim M."/>
            <person name="Overton L."/>
            <person name="Reardon M."/>
            <person name="Tsitrin T."/>
            <person name="Vuong H."/>
            <person name="Weaver B."/>
            <person name="Ciecko A."/>
            <person name="Tallon L."/>
            <person name="Jackson J."/>
            <person name="Pai G."/>
            <person name="Aken S.V."/>
            <person name="Utterback T."/>
            <person name="Reidmuller S."/>
            <person name="Feldblyum T."/>
            <person name="Hsiao J."/>
            <person name="Zismann V."/>
            <person name="Iobst S."/>
            <person name="de Vazeille A.R."/>
            <person name="Buell C.R."/>
            <person name="Ying K."/>
            <person name="Li Y."/>
            <person name="Lu T."/>
            <person name="Huang Y."/>
            <person name="Zhao Q."/>
            <person name="Feng Q."/>
            <person name="Zhang L."/>
            <person name="Zhu J."/>
            <person name="Weng Q."/>
            <person name="Mu J."/>
            <person name="Lu Y."/>
            <person name="Fan D."/>
            <person name="Liu Y."/>
            <person name="Guan J."/>
            <person name="Zhang Y."/>
            <person name="Yu S."/>
            <person name="Liu X."/>
            <person name="Zhang Y."/>
            <person name="Hong G."/>
            <person name="Han B."/>
            <person name="Choisne N."/>
            <person name="Demange N."/>
            <person name="Orjeda G."/>
            <person name="Samain S."/>
            <person name="Cattolico L."/>
            <person name="Pelletier E."/>
            <person name="Couloux A."/>
            <person name="Segurens B."/>
            <person name="Wincker P."/>
            <person name="D'Hont A."/>
            <person name="Scarpelli C."/>
            <person name="Weissenbach J."/>
            <person name="Salanoubat M."/>
            <person name="Quetier F."/>
            <person name="Yu Y."/>
            <person name="Kim H.R."/>
            <person name="Rambo T."/>
            <person name="Currie J."/>
            <person name="Collura K."/>
            <person name="Luo M."/>
            <person name="Yang T."/>
            <person name="Ammiraju J.S.S."/>
            <person name="Engler F."/>
            <person name="Soderlund C."/>
            <person name="Wing R.A."/>
            <person name="Palmer L.E."/>
            <person name="de la Bastide M."/>
            <person name="Spiegel L."/>
            <person name="Nascimento L."/>
            <person name="Zutavern T."/>
            <person name="O'Shaughnessy A."/>
            <person name="Dike S."/>
            <person name="Dedhia N."/>
            <person name="Preston R."/>
            <person name="Balija V."/>
            <person name="McCombie W.R."/>
            <person name="Chow T."/>
            <person name="Chen H."/>
            <person name="Chung M."/>
            <person name="Chen C."/>
            <person name="Shaw J."/>
            <person name="Wu H."/>
            <person name="Hsiao K."/>
            <person name="Chao Y."/>
            <person name="Chu M."/>
            <person name="Cheng C."/>
            <person name="Hour A."/>
            <person name="Lee P."/>
            <person name="Lin S."/>
            <person name="Lin Y."/>
            <person name="Liou J."/>
            <person name="Liu S."/>
            <person name="Hsing Y."/>
            <person name="Raghuvanshi S."/>
            <person name="Mohanty A."/>
            <person name="Bharti A.K."/>
            <person name="Gaur A."/>
            <person name="Gupta V."/>
            <person name="Kumar D."/>
            <person name="Ravi V."/>
            <person name="Vij S."/>
            <person name="Kapur A."/>
            <person name="Khurana P."/>
            <person name="Khurana P."/>
            <person name="Khurana J.P."/>
            <person name="Tyagi A.K."/>
            <person name="Gaikwad K."/>
            <person name="Singh A."/>
            <person name="Dalal V."/>
            <person name="Srivastava S."/>
            <person name="Dixit A."/>
            <person name="Pal A.K."/>
            <person name="Ghazi I.A."/>
            <person name="Yadav M."/>
            <person name="Pandit A."/>
            <person name="Bhargava A."/>
            <person name="Sureshbabu K."/>
            <person name="Batra K."/>
            <person name="Sharma T.R."/>
            <person name="Mohapatra T."/>
            <person name="Singh N.K."/>
            <person name="Messing J."/>
            <person name="Nelson A.B."/>
            <person name="Fuks G."/>
            <person name="Kavchok S."/>
            <person name="Keizer G."/>
            <person name="Linton E."/>
            <person name="Llaca V."/>
            <person name="Song R."/>
            <person name="Tanyolac B."/>
            <person name="Young S."/>
            <person name="Ho-Il K."/>
            <person name="Hahn J.H."/>
            <person name="Sangsakoo G."/>
            <person name="Vanavichit A."/>
            <person name="de Mattos Luiz.A.T."/>
            <person name="Zimmer P.D."/>
            <person name="Malone G."/>
            <person name="Dellagostin O."/>
            <person name="de Oliveira A.C."/>
            <person name="Bevan M."/>
            <person name="Bancroft I."/>
            <person name="Minx P."/>
            <person name="Cordum H."/>
            <person name="Wilson R."/>
            <person name="Cheng Z."/>
            <person name="Jin W."/>
            <person name="Jiang J."/>
            <person name="Leong S.A."/>
            <person name="Iwama H."/>
            <person name="Gojobori T."/>
            <person name="Itoh T."/>
            <person name="Niimura Y."/>
            <person name="Fujii Y."/>
            <person name="Habara T."/>
            <person name="Sakai H."/>
            <person name="Sato Y."/>
            <person name="Wilson G."/>
            <person name="Kumar K."/>
            <person name="McCouch S."/>
            <person name="Juretic N."/>
            <person name="Hoen D."/>
            <person name="Wright S."/>
            <person name="Bruskiewich R."/>
            <person name="Bureau T."/>
            <person name="Miyao A."/>
            <person name="Hirochika H."/>
            <person name="Nishikawa T."/>
            <person name="Kadowaki K."/>
            <person name="Sugiura M."/>
            <person name="Burr B."/>
            <person name="Sasaki T."/>
        </authorList>
    </citation>
    <scope>NUCLEOTIDE SEQUENCE [LARGE SCALE GENOMIC DNA]</scope>
    <source>
        <strain evidence="3">cv. Nipponbare</strain>
    </source>
</reference>
<feature type="compositionally biased region" description="Basic and acidic residues" evidence="1">
    <location>
        <begin position="1"/>
        <end position="15"/>
    </location>
</feature>
<dbReference type="EMBL" id="AP005737">
    <property type="protein sequence ID" value="BAC84419.1"/>
    <property type="molecule type" value="Genomic_DNA"/>
</dbReference>
<gene>
    <name evidence="2" type="primary">OSJNBb0062P14.130</name>
</gene>
<evidence type="ECO:0000313" key="2">
    <source>
        <dbReference type="EMBL" id="BAC84419.1"/>
    </source>
</evidence>
<dbReference type="Proteomes" id="UP000000763">
    <property type="component" value="Chromosome 7"/>
</dbReference>
<reference evidence="3" key="2">
    <citation type="journal article" date="2008" name="Nucleic Acids Res.">
        <title>The rice annotation project database (RAP-DB): 2008 update.</title>
        <authorList>
            <consortium name="The rice annotation project (RAP)"/>
        </authorList>
    </citation>
    <scope>GENOME REANNOTATION</scope>
    <source>
        <strain evidence="3">cv. Nipponbare</strain>
    </source>
</reference>
<dbReference type="AlphaFoldDB" id="Q7EY53"/>
<protein>
    <submittedName>
        <fullName evidence="2">Uncharacterized protein</fullName>
    </submittedName>
</protein>
<evidence type="ECO:0000313" key="3">
    <source>
        <dbReference type="Proteomes" id="UP000000763"/>
    </source>
</evidence>